<evidence type="ECO:0000313" key="2">
    <source>
        <dbReference type="Proteomes" id="UP000248214"/>
    </source>
</evidence>
<gene>
    <name evidence="1" type="ORF">CR194_08235</name>
</gene>
<sequence>MSGTYETGQMVTGIYKTGKYAGEIIDVNRAKTSYVVKVLAVIKHPTQGDLHNPQSVNVPLFHERKALSYMEKANIPAPYIKPYDGEIPEYKKSLAEALSIQKDDLVKMNNEWADKSLESLRSLEKDYFK</sequence>
<dbReference type="Pfam" id="PF08810">
    <property type="entry name" value="KapB"/>
    <property type="match status" value="1"/>
</dbReference>
<evidence type="ECO:0000313" key="1">
    <source>
        <dbReference type="EMBL" id="PYZ93178.1"/>
    </source>
</evidence>
<dbReference type="OrthoDB" id="2407789at2"/>
<dbReference type="Gene3D" id="2.30.30.430">
    <property type="entry name" value="Kinase associated protein B domain"/>
    <property type="match status" value="1"/>
</dbReference>
<name>A0A323TDL3_9BACI</name>
<protein>
    <submittedName>
        <fullName evidence="1">Kinase</fullName>
    </submittedName>
</protein>
<keyword evidence="2" id="KW-1185">Reference proteome</keyword>
<dbReference type="InterPro" id="IPR014916">
    <property type="entry name" value="KapB"/>
</dbReference>
<comment type="caution">
    <text evidence="1">The sequence shown here is derived from an EMBL/GenBank/DDBJ whole genome shotgun (WGS) entry which is preliminary data.</text>
</comment>
<dbReference type="SUPFAM" id="SSF141251">
    <property type="entry name" value="Kinase-associated protein B-like"/>
    <property type="match status" value="1"/>
</dbReference>
<dbReference type="GO" id="GO:0016301">
    <property type="term" value="F:kinase activity"/>
    <property type="evidence" value="ECO:0007669"/>
    <property type="project" value="UniProtKB-KW"/>
</dbReference>
<dbReference type="SMART" id="SM01298">
    <property type="entry name" value="KapB"/>
    <property type="match status" value="1"/>
</dbReference>
<keyword evidence="1" id="KW-0418">Kinase</keyword>
<dbReference type="EMBL" id="PDOD01000002">
    <property type="protein sequence ID" value="PYZ93178.1"/>
    <property type="molecule type" value="Genomic_DNA"/>
</dbReference>
<dbReference type="RefSeq" id="WP_110609208.1">
    <property type="nucleotide sequence ID" value="NZ_PDOD01000002.1"/>
</dbReference>
<proteinExistence type="predicted"/>
<dbReference type="Proteomes" id="UP000248214">
    <property type="component" value="Unassembled WGS sequence"/>
</dbReference>
<organism evidence="1 2">
    <name type="scientific">Salipaludibacillus keqinensis</name>
    <dbReference type="NCBI Taxonomy" id="2045207"/>
    <lineage>
        <taxon>Bacteria</taxon>
        <taxon>Bacillati</taxon>
        <taxon>Bacillota</taxon>
        <taxon>Bacilli</taxon>
        <taxon>Bacillales</taxon>
        <taxon>Bacillaceae</taxon>
    </lineage>
</organism>
<keyword evidence="1" id="KW-0808">Transferase</keyword>
<dbReference type="InterPro" id="IPR038080">
    <property type="entry name" value="KapB_sf"/>
</dbReference>
<dbReference type="AlphaFoldDB" id="A0A323TDL3"/>
<accession>A0A323TDL3</accession>
<reference evidence="1 2" key="1">
    <citation type="submission" date="2017-10" db="EMBL/GenBank/DDBJ databases">
        <title>Bacillus sp. nov., a halophilic bacterium isolated from a Keqin Lake.</title>
        <authorList>
            <person name="Wang H."/>
        </authorList>
    </citation>
    <scope>NUCLEOTIDE SEQUENCE [LARGE SCALE GENOMIC DNA]</scope>
    <source>
        <strain evidence="1 2">KQ-12</strain>
    </source>
</reference>